<evidence type="ECO:0000313" key="3">
    <source>
        <dbReference type="Proteomes" id="UP000638043"/>
    </source>
</evidence>
<accession>A0ABQ2N2C7</accession>
<feature type="domain" description="EC042-2821-like Restriction Endonuclease-like" evidence="1">
    <location>
        <begin position="112"/>
        <end position="180"/>
    </location>
</feature>
<dbReference type="Pfam" id="PF18740">
    <property type="entry name" value="EC042_2821"/>
    <property type="match status" value="1"/>
</dbReference>
<dbReference type="RefSeq" id="WP_188702274.1">
    <property type="nucleotide sequence ID" value="NZ_BMMQ01000008.1"/>
</dbReference>
<evidence type="ECO:0000259" key="1">
    <source>
        <dbReference type="Pfam" id="PF18740"/>
    </source>
</evidence>
<keyword evidence="3" id="KW-1185">Reference proteome</keyword>
<name>A0ABQ2N2C7_9MICO</name>
<reference evidence="3" key="1">
    <citation type="journal article" date="2019" name="Int. J. Syst. Evol. Microbiol.">
        <title>The Global Catalogue of Microorganisms (GCM) 10K type strain sequencing project: providing services to taxonomists for standard genome sequencing and annotation.</title>
        <authorList>
            <consortium name="The Broad Institute Genomics Platform"/>
            <consortium name="The Broad Institute Genome Sequencing Center for Infectious Disease"/>
            <person name="Wu L."/>
            <person name="Ma J."/>
        </authorList>
    </citation>
    <scope>NUCLEOTIDE SEQUENCE [LARGE SCALE GENOMIC DNA]</scope>
    <source>
        <strain evidence="3">CGMCC 4.7181</strain>
    </source>
</reference>
<dbReference type="EMBL" id="BMMQ01000008">
    <property type="protein sequence ID" value="GGO65941.1"/>
    <property type="molecule type" value="Genomic_DNA"/>
</dbReference>
<dbReference type="Proteomes" id="UP000638043">
    <property type="component" value="Unassembled WGS sequence"/>
</dbReference>
<organism evidence="2 3">
    <name type="scientific">Microbacterium nanhaiense</name>
    <dbReference type="NCBI Taxonomy" id="1301026"/>
    <lineage>
        <taxon>Bacteria</taxon>
        <taxon>Bacillati</taxon>
        <taxon>Actinomycetota</taxon>
        <taxon>Actinomycetes</taxon>
        <taxon>Micrococcales</taxon>
        <taxon>Microbacteriaceae</taxon>
        <taxon>Microbacterium</taxon>
    </lineage>
</organism>
<protein>
    <recommendedName>
        <fullName evidence="1">EC042-2821-like Restriction Endonuclease-like domain-containing protein</fullName>
    </recommendedName>
</protein>
<comment type="caution">
    <text evidence="2">The sequence shown here is derived from an EMBL/GenBank/DDBJ whole genome shotgun (WGS) entry which is preliminary data.</text>
</comment>
<sequence length="201" mass="22491">MLNFRDFLFAVGGKDIAESITWDLLPLGATTPAEAVQFMRVDSDARAAPAIDSFLEELRKGIESVERAGGDTGRIYTYYDVNLHNKKQASAADLSVAVNQSAEGKAVTHTYDPNTGHPWNATALLEKVNAKRKTGRTLNAYDRDAAVWFGKLKEDKRYAWKHDTAASHVYSNEAVAYLASRDDAHFDEARKHYKSRDRPLR</sequence>
<gene>
    <name evidence="2" type="ORF">GCM10010910_24260</name>
</gene>
<proteinExistence type="predicted"/>
<dbReference type="InterPro" id="IPR049530">
    <property type="entry name" value="EC042_2821"/>
</dbReference>
<evidence type="ECO:0000313" key="2">
    <source>
        <dbReference type="EMBL" id="GGO65941.1"/>
    </source>
</evidence>